<feature type="compositionally biased region" description="Basic and acidic residues" evidence="18">
    <location>
        <begin position="28"/>
        <end position="52"/>
    </location>
</feature>
<dbReference type="Proteomes" id="UP000002358">
    <property type="component" value="Unassembled WGS sequence"/>
</dbReference>
<dbReference type="PANTHER" id="PTHR10742:SF386">
    <property type="entry name" value="LYSINE-SPECIFIC HISTONE DEMETHYLASE 1A"/>
    <property type="match status" value="1"/>
</dbReference>
<protein>
    <recommendedName>
        <fullName evidence="16">Lysine-specific histone demethylase</fullName>
        <ecNumber evidence="16">1.14.99.66</ecNumber>
    </recommendedName>
</protein>
<evidence type="ECO:0000259" key="19">
    <source>
        <dbReference type="PROSITE" id="PS50934"/>
    </source>
</evidence>
<dbReference type="InterPro" id="IPR036388">
    <property type="entry name" value="WH-like_DNA-bd_sf"/>
</dbReference>
<feature type="compositionally biased region" description="Acidic residues" evidence="18">
    <location>
        <begin position="67"/>
        <end position="76"/>
    </location>
</feature>
<evidence type="ECO:0000256" key="5">
    <source>
        <dbReference type="ARBA" id="ARBA00022454"/>
    </source>
</evidence>
<feature type="binding site" evidence="17">
    <location>
        <position position="731"/>
    </location>
    <ligand>
        <name>FAD</name>
        <dbReference type="ChEBI" id="CHEBI:57692"/>
    </ligand>
</feature>
<dbReference type="SUPFAM" id="SSF46689">
    <property type="entry name" value="Homeodomain-like"/>
    <property type="match status" value="1"/>
</dbReference>
<evidence type="ECO:0000256" key="3">
    <source>
        <dbReference type="ARBA" id="ARBA00004286"/>
    </source>
</evidence>
<dbReference type="InterPro" id="IPR009057">
    <property type="entry name" value="Homeodomain-like_sf"/>
</dbReference>
<dbReference type="AlphaFoldDB" id="A0A7M7H2R7"/>
<accession>A0A7M7H2R7</accession>
<feature type="binding site" evidence="17">
    <location>
        <begin position="740"/>
        <end position="741"/>
    </location>
    <ligand>
        <name>FAD</name>
        <dbReference type="ChEBI" id="CHEBI:57692"/>
    </ligand>
</feature>
<evidence type="ECO:0000256" key="11">
    <source>
        <dbReference type="ARBA" id="ARBA00023002"/>
    </source>
</evidence>
<organism evidence="20 21">
    <name type="scientific">Nasonia vitripennis</name>
    <name type="common">Parasitic wasp</name>
    <dbReference type="NCBI Taxonomy" id="7425"/>
    <lineage>
        <taxon>Eukaryota</taxon>
        <taxon>Metazoa</taxon>
        <taxon>Ecdysozoa</taxon>
        <taxon>Arthropoda</taxon>
        <taxon>Hexapoda</taxon>
        <taxon>Insecta</taxon>
        <taxon>Pterygota</taxon>
        <taxon>Neoptera</taxon>
        <taxon>Endopterygota</taxon>
        <taxon>Hymenoptera</taxon>
        <taxon>Apocrita</taxon>
        <taxon>Proctotrupomorpha</taxon>
        <taxon>Chalcidoidea</taxon>
        <taxon>Pteromalidae</taxon>
        <taxon>Pteromalinae</taxon>
        <taxon>Nasonia</taxon>
    </lineage>
</organism>
<evidence type="ECO:0000256" key="7">
    <source>
        <dbReference type="ARBA" id="ARBA00022553"/>
    </source>
</evidence>
<evidence type="ECO:0000256" key="4">
    <source>
        <dbReference type="ARBA" id="ARBA00005995"/>
    </source>
</evidence>
<evidence type="ECO:0000256" key="10">
    <source>
        <dbReference type="ARBA" id="ARBA00022853"/>
    </source>
</evidence>
<feature type="binding site" evidence="17">
    <location>
        <position position="224"/>
    </location>
    <ligand>
        <name>FAD</name>
        <dbReference type="ChEBI" id="CHEBI:57692"/>
    </ligand>
</feature>
<dbReference type="EC" id="1.14.99.66" evidence="16"/>
<sequence>MSRRKRAKVEYREMEEKFQIDEENTSDNSEKSKTGQGTPEKKSVAETKKEIDASINASASASKVEAKDEEEQDSDHEDPHIKELLNGLEGAAFQSRLPFEKLTSTEAACFPDVAGGPPQTQKVFLHIRNRLLQIWLENPKQQLLIENSLPVIEPPYNSDPVLVRRVHAFLERHGFINFGVFKRLKPIPTKKLGKVIVIGAGIAGLAAAQQMQQFGLDVVVLEARDRVGGRIATFRKSNYIADLGAMVVTGLGGNPVTVLSKQINMELHKIRQKCPLYESDGQTVPKDKDEMVEREFNRLLEATSYLSHQLDFNYVGNSGNGGQGGSTRPVSLGQALEWVIRLQEQGVKQRQVSHLRSVLTLQGRLIANQQKMIGIKERLAELDKQYKEMLESKQPRDITQEFVFRSKLRDLHNICKEWDQLSEQQTEIEAKLQELEASPPSDVYLSSKDRQILDWHFANLEFANATSLSNLSLKHWDQDDDFEFTGNHLTVRNGYSCVPVALSEGLDIRLNTAVRAVRYSANGVEVYAAPSRSPQTNSTVFKCDAVLVTLPLGVLKASTQPSAVVFNPPLPDWKSQAIQRLGFGNLNKVVLCFERIFWDPTANLFGHVGSTTASRGELFLFWNLYKAPVLLALVAGEAACVMENVSDDVIVGRCIAVLKGIFGNQVVPQPRESVVTRWRADPWARGSYSFVAVGSSGSDYDLLAAPVAPAAPANQPPGSAQPQPRVFFAGEHTIRNYPATVHGAFLSGLREGGRIADQLCGSPYAAPPNSATAPGLSTSGSVTPPASATPGSGIPQSSAAAAAAP</sequence>
<keyword evidence="6 16" id="KW-0678">Repressor</keyword>
<dbReference type="Pfam" id="PF04433">
    <property type="entry name" value="SWIRM"/>
    <property type="match status" value="1"/>
</dbReference>
<comment type="cofactor">
    <cofactor evidence="1 16 17">
        <name>FAD</name>
        <dbReference type="ChEBI" id="CHEBI:57692"/>
    </cofactor>
</comment>
<feature type="region of interest" description="Disordered" evidence="18">
    <location>
        <begin position="1"/>
        <end position="78"/>
    </location>
</feature>
<dbReference type="InterPro" id="IPR017366">
    <property type="entry name" value="Hist_Lys-spec_deMease"/>
</dbReference>
<name>A0A7M7H2R7_NASVI</name>
<evidence type="ECO:0000256" key="13">
    <source>
        <dbReference type="ARBA" id="ARBA00023054"/>
    </source>
</evidence>
<dbReference type="PANTHER" id="PTHR10742">
    <property type="entry name" value="FLAVIN MONOAMINE OXIDASE"/>
    <property type="match status" value="1"/>
</dbReference>
<evidence type="ECO:0000256" key="16">
    <source>
        <dbReference type="PIRNR" id="PIRNR038051"/>
    </source>
</evidence>
<keyword evidence="15 16" id="KW-0539">Nucleus</keyword>
<dbReference type="Gene3D" id="1.10.287.80">
    <property type="entry name" value="ATP synthase, gamma subunit, helix hairpin domain"/>
    <property type="match status" value="1"/>
</dbReference>
<evidence type="ECO:0000256" key="1">
    <source>
        <dbReference type="ARBA" id="ARBA00001974"/>
    </source>
</evidence>
<dbReference type="GO" id="GO:0140682">
    <property type="term" value="F:FAD-dependent H3K4me/H3K4me3 demethylase activity"/>
    <property type="evidence" value="ECO:0007669"/>
    <property type="project" value="UniProtKB-EC"/>
</dbReference>
<comment type="function">
    <text evidence="16">Histone demethylase that specifically demethylates 'Lys-4' of histone H3, a specific tag for epigenetic transcriptional activation, thereby acting as a corepressor. Acts by oxidizing the substrate by FAD to generate the corresponding imine that is subsequently hydrolyzed. Demethylates both mono- and di-methylated 'Lys-4' of histone H3.</text>
</comment>
<dbReference type="FunFam" id="3.90.660.10:FF:000001">
    <property type="entry name" value="Lysine-specific histone demethylase"/>
    <property type="match status" value="1"/>
</dbReference>
<reference evidence="20" key="1">
    <citation type="submission" date="2021-01" db="UniProtKB">
        <authorList>
            <consortium name="EnsemblMetazoa"/>
        </authorList>
    </citation>
    <scope>IDENTIFICATION</scope>
</reference>
<dbReference type="KEGG" id="nvi:100678665"/>
<keyword evidence="11 16" id="KW-0560">Oxidoreductase</keyword>
<keyword evidence="8 16" id="KW-0285">Flavoprotein</keyword>
<evidence type="ECO:0000256" key="2">
    <source>
        <dbReference type="ARBA" id="ARBA00004123"/>
    </source>
</evidence>
<keyword evidence="13" id="KW-0175">Coiled coil</keyword>
<dbReference type="Gene3D" id="3.90.660.10">
    <property type="match status" value="1"/>
</dbReference>
<dbReference type="InterPro" id="IPR050281">
    <property type="entry name" value="Flavin_monoamine_oxidase"/>
</dbReference>
<feature type="binding site" evidence="17">
    <location>
        <position position="230"/>
    </location>
    <ligand>
        <name>FAD</name>
        <dbReference type="ChEBI" id="CHEBI:57692"/>
    </ligand>
</feature>
<keyword evidence="21" id="KW-1185">Reference proteome</keyword>
<feature type="domain" description="SWIRM" evidence="19">
    <location>
        <begin position="88"/>
        <end position="187"/>
    </location>
</feature>
<keyword evidence="9 16" id="KW-0274">FAD</keyword>
<dbReference type="SMR" id="A0A7M7H2R7"/>
<dbReference type="PIRSF" id="PIRSF038051">
    <property type="entry name" value="Histone_Lys-demethylase"/>
    <property type="match status" value="1"/>
</dbReference>
<feature type="region of interest" description="Disordered" evidence="18">
    <location>
        <begin position="766"/>
        <end position="805"/>
    </location>
</feature>
<feature type="compositionally biased region" description="Polar residues" evidence="18">
    <location>
        <begin position="769"/>
        <end position="798"/>
    </location>
</feature>
<keyword evidence="12 16" id="KW-0805">Transcription regulation</keyword>
<dbReference type="GO" id="GO:0006355">
    <property type="term" value="P:regulation of DNA-templated transcription"/>
    <property type="evidence" value="ECO:0007669"/>
    <property type="project" value="InterPro"/>
</dbReference>
<evidence type="ECO:0000256" key="12">
    <source>
        <dbReference type="ARBA" id="ARBA00023015"/>
    </source>
</evidence>
<dbReference type="RefSeq" id="XP_008203666.1">
    <property type="nucleotide sequence ID" value="XM_008205444.4"/>
</dbReference>
<evidence type="ECO:0000256" key="15">
    <source>
        <dbReference type="ARBA" id="ARBA00023242"/>
    </source>
</evidence>
<keyword evidence="5" id="KW-0158">Chromosome</keyword>
<keyword evidence="7" id="KW-0597">Phosphoprotein</keyword>
<evidence type="ECO:0000256" key="6">
    <source>
        <dbReference type="ARBA" id="ARBA00022491"/>
    </source>
</evidence>
<dbReference type="GO" id="GO:0050660">
    <property type="term" value="F:flavin adenine dinucleotide binding"/>
    <property type="evidence" value="ECO:0007669"/>
    <property type="project" value="UniProtKB-UniRule"/>
</dbReference>
<evidence type="ECO:0000256" key="14">
    <source>
        <dbReference type="ARBA" id="ARBA00023163"/>
    </source>
</evidence>
<dbReference type="FunFam" id="1.10.10.10:FF:000064">
    <property type="entry name" value="Lysine-specific histone demethylase 1A"/>
    <property type="match status" value="1"/>
</dbReference>
<dbReference type="Gene3D" id="3.50.50.60">
    <property type="entry name" value="FAD/NAD(P)-binding domain"/>
    <property type="match status" value="2"/>
</dbReference>
<dbReference type="PROSITE" id="PS50934">
    <property type="entry name" value="SWIRM"/>
    <property type="match status" value="1"/>
</dbReference>
<comment type="catalytic activity">
    <reaction evidence="16">
        <text>N(6),N(6)-dimethyl-L-lysyl(4)-[histone H3] + 2 A + 2 H2O = L-lysyl(4)-[histone H3] + 2 formaldehyde + 2 AH2</text>
        <dbReference type="Rhea" id="RHEA:60244"/>
        <dbReference type="Rhea" id="RHEA-COMP:15540"/>
        <dbReference type="Rhea" id="RHEA-COMP:15547"/>
        <dbReference type="ChEBI" id="CHEBI:13193"/>
        <dbReference type="ChEBI" id="CHEBI:15377"/>
        <dbReference type="ChEBI" id="CHEBI:16842"/>
        <dbReference type="ChEBI" id="CHEBI:17499"/>
        <dbReference type="ChEBI" id="CHEBI:29969"/>
        <dbReference type="ChEBI" id="CHEBI:61976"/>
        <dbReference type="EC" id="1.14.99.66"/>
    </reaction>
</comment>
<evidence type="ECO:0000256" key="9">
    <source>
        <dbReference type="ARBA" id="ARBA00022827"/>
    </source>
</evidence>
<dbReference type="InterPro" id="IPR007526">
    <property type="entry name" value="SWIRM"/>
</dbReference>
<dbReference type="SUPFAM" id="SSF51905">
    <property type="entry name" value="FAD/NAD(P)-binding domain"/>
    <property type="match status" value="1"/>
</dbReference>
<dbReference type="FunFam" id="3.50.50.60:FF:000029">
    <property type="entry name" value="Lysine-specific histone demethylase"/>
    <property type="match status" value="1"/>
</dbReference>
<dbReference type="EnsemblMetazoa" id="XM_008205444">
    <property type="protein sequence ID" value="XP_008203666"/>
    <property type="gene ID" value="LOC100678665"/>
</dbReference>
<dbReference type="Gene3D" id="1.10.10.10">
    <property type="entry name" value="Winged helix-like DNA-binding domain superfamily/Winged helix DNA-binding domain"/>
    <property type="match status" value="1"/>
</dbReference>
<dbReference type="GO" id="GO:0003723">
    <property type="term" value="F:RNA binding"/>
    <property type="evidence" value="ECO:0007669"/>
    <property type="project" value="UniProtKB-ARBA"/>
</dbReference>
<dbReference type="GeneID" id="100678665"/>
<dbReference type="GO" id="GO:0005634">
    <property type="term" value="C:nucleus"/>
    <property type="evidence" value="ECO:0007669"/>
    <property type="project" value="UniProtKB-SubCell"/>
</dbReference>
<feature type="binding site" evidence="17">
    <location>
        <begin position="246"/>
        <end position="247"/>
    </location>
    <ligand>
        <name>FAD</name>
        <dbReference type="ChEBI" id="CHEBI:57692"/>
    </ligand>
</feature>
<keyword evidence="10 16" id="KW-0156">Chromatin regulator</keyword>
<dbReference type="CTD" id="40217"/>
<evidence type="ECO:0000256" key="17">
    <source>
        <dbReference type="PIRSR" id="PIRSR038051-1"/>
    </source>
</evidence>
<dbReference type="OrthoDB" id="9982100at2759"/>
<dbReference type="SUPFAM" id="SSF54373">
    <property type="entry name" value="FAD-linked reductases, C-terminal domain"/>
    <property type="match status" value="1"/>
</dbReference>
<feature type="compositionally biased region" description="Low complexity" evidence="18">
    <location>
        <begin position="53"/>
        <end position="62"/>
    </location>
</feature>
<dbReference type="Pfam" id="PF01593">
    <property type="entry name" value="Amino_oxidase"/>
    <property type="match status" value="1"/>
</dbReference>
<evidence type="ECO:0000256" key="18">
    <source>
        <dbReference type="SAM" id="MobiDB-lite"/>
    </source>
</evidence>
<dbReference type="FunFam" id="1.10.287.80:FF:000002">
    <property type="entry name" value="Lysine-specific histone demethylase 1A"/>
    <property type="match status" value="1"/>
</dbReference>
<evidence type="ECO:0000256" key="8">
    <source>
        <dbReference type="ARBA" id="ARBA00022630"/>
    </source>
</evidence>
<evidence type="ECO:0000313" key="21">
    <source>
        <dbReference type="Proteomes" id="UP000002358"/>
    </source>
</evidence>
<feature type="compositionally biased region" description="Basic and acidic residues" evidence="18">
    <location>
        <begin position="8"/>
        <end position="20"/>
    </location>
</feature>
<dbReference type="GO" id="GO:0005694">
    <property type="term" value="C:chromosome"/>
    <property type="evidence" value="ECO:0007669"/>
    <property type="project" value="UniProtKB-SubCell"/>
</dbReference>
<dbReference type="GO" id="GO:0008284">
    <property type="term" value="P:positive regulation of cell population proliferation"/>
    <property type="evidence" value="ECO:0007669"/>
    <property type="project" value="UniProtKB-ARBA"/>
</dbReference>
<dbReference type="InterPro" id="IPR036188">
    <property type="entry name" value="FAD/NAD-bd_sf"/>
</dbReference>
<dbReference type="GO" id="GO:0003682">
    <property type="term" value="F:chromatin binding"/>
    <property type="evidence" value="ECO:0007669"/>
    <property type="project" value="TreeGrafter"/>
</dbReference>
<keyword evidence="14 16" id="KW-0804">Transcription</keyword>
<dbReference type="InterPro" id="IPR002937">
    <property type="entry name" value="Amino_oxidase"/>
</dbReference>
<evidence type="ECO:0000313" key="20">
    <source>
        <dbReference type="EnsemblMetazoa" id="XP_008203666"/>
    </source>
</evidence>
<comment type="similarity">
    <text evidence="4 16">Belongs to the flavin monoamine oxidase family.</text>
</comment>
<comment type="subcellular location">
    <subcellularLocation>
        <location evidence="3">Chromosome</location>
    </subcellularLocation>
    <subcellularLocation>
        <location evidence="2 16">Nucleus</location>
    </subcellularLocation>
</comment>
<proteinExistence type="inferred from homology"/>